<dbReference type="SMART" id="SM00267">
    <property type="entry name" value="GGDEF"/>
    <property type="match status" value="1"/>
</dbReference>
<dbReference type="Gene3D" id="3.30.450.40">
    <property type="match status" value="1"/>
</dbReference>
<dbReference type="Pfam" id="PF01590">
    <property type="entry name" value="GAF"/>
    <property type="match status" value="1"/>
</dbReference>
<dbReference type="InterPro" id="IPR000014">
    <property type="entry name" value="PAS"/>
</dbReference>
<dbReference type="SUPFAM" id="SSF55073">
    <property type="entry name" value="Nucleotide cyclase"/>
    <property type="match status" value="1"/>
</dbReference>
<dbReference type="InterPro" id="IPR000160">
    <property type="entry name" value="GGDEF_dom"/>
</dbReference>
<dbReference type="RefSeq" id="WP_189005935.1">
    <property type="nucleotide sequence ID" value="NZ_BMOD01000021.1"/>
</dbReference>
<evidence type="ECO:0000313" key="4">
    <source>
        <dbReference type="Proteomes" id="UP000632222"/>
    </source>
</evidence>
<dbReference type="Pfam" id="PF13188">
    <property type="entry name" value="PAS_8"/>
    <property type="match status" value="1"/>
</dbReference>
<dbReference type="SUPFAM" id="SSF55785">
    <property type="entry name" value="PYP-like sensor domain (PAS domain)"/>
    <property type="match status" value="1"/>
</dbReference>
<sequence>MPVNEPQLIEERRLEKLYSYGILDTPDETAFDQIAGDISFALDLPTVLISFIDRRRQWFKACIHFDSRETSRQVAFCAYTILSDDPLVVQDALQDERFKDNPLVTGHPHIRAYVGVPLVTPDGHRIGTICGIDYEPRTFTDWDTEMLKRAARRIVMDLEQRLLRSEYAQVMLQLQAIMNASPSGLILLDDRGEITGVNPAASRITGVGFKAGETFHWDGLLKDERVSGREDVYSKWVGTGWFQIEKVELDGQMLPHGQHQAQTLLVIEDVTDHIQHQLYLQDMAFKDQLTLVGNRNAFYTYLRHFMPESGIAVAFIDLDHFKAVNDTFGHHAGDALLREVAQRLTRAVRQQDRVYRLAGDEFTLILQGDIQEQTLRSIAERVMAVLAEPFTFGGNDIPFGASLGIARSQEQDTVDTLLNRADTLMYQVKQQGKNNYLLG</sequence>
<dbReference type="EMBL" id="BMOD01000021">
    <property type="protein sequence ID" value="GGJ50448.1"/>
    <property type="molecule type" value="Genomic_DNA"/>
</dbReference>
<dbReference type="InterPro" id="IPR003018">
    <property type="entry name" value="GAF"/>
</dbReference>
<reference evidence="4" key="1">
    <citation type="journal article" date="2019" name="Int. J. Syst. Evol. Microbiol.">
        <title>The Global Catalogue of Microorganisms (GCM) 10K type strain sequencing project: providing services to taxonomists for standard genome sequencing and annotation.</title>
        <authorList>
            <consortium name="The Broad Institute Genomics Platform"/>
            <consortium name="The Broad Institute Genome Sequencing Center for Infectious Disease"/>
            <person name="Wu L."/>
            <person name="Ma J."/>
        </authorList>
    </citation>
    <scope>NUCLEOTIDE SEQUENCE [LARGE SCALE GENOMIC DNA]</scope>
    <source>
        <strain evidence="4">JCM 14370</strain>
    </source>
</reference>
<dbReference type="PANTHER" id="PTHR44757:SF2">
    <property type="entry name" value="BIOFILM ARCHITECTURE MAINTENANCE PROTEIN MBAA"/>
    <property type="match status" value="1"/>
</dbReference>
<gene>
    <name evidence="3" type="ORF">GCM10008938_40450</name>
</gene>
<dbReference type="CDD" id="cd01949">
    <property type="entry name" value="GGDEF"/>
    <property type="match status" value="1"/>
</dbReference>
<feature type="domain" description="GGDEF" evidence="2">
    <location>
        <begin position="309"/>
        <end position="439"/>
    </location>
</feature>
<dbReference type="NCBIfam" id="TIGR00254">
    <property type="entry name" value="GGDEF"/>
    <property type="match status" value="1"/>
</dbReference>
<dbReference type="Gene3D" id="3.30.450.20">
    <property type="entry name" value="PAS domain"/>
    <property type="match status" value="1"/>
</dbReference>
<dbReference type="InterPro" id="IPR043128">
    <property type="entry name" value="Rev_trsase/Diguanyl_cyclase"/>
</dbReference>
<dbReference type="SMART" id="SM00065">
    <property type="entry name" value="GAF"/>
    <property type="match status" value="1"/>
</dbReference>
<dbReference type="Pfam" id="PF00990">
    <property type="entry name" value="GGDEF"/>
    <property type="match status" value="1"/>
</dbReference>
<keyword evidence="4" id="KW-1185">Reference proteome</keyword>
<evidence type="ECO:0000313" key="3">
    <source>
        <dbReference type="EMBL" id="GGJ50448.1"/>
    </source>
</evidence>
<evidence type="ECO:0008006" key="5">
    <source>
        <dbReference type="Google" id="ProtNLM"/>
    </source>
</evidence>
<name>A0ABQ2DBZ0_9DEIO</name>
<dbReference type="PROSITE" id="PS50112">
    <property type="entry name" value="PAS"/>
    <property type="match status" value="1"/>
</dbReference>
<comment type="caution">
    <text evidence="3">The sequence shown here is derived from an EMBL/GenBank/DDBJ whole genome shotgun (WGS) entry which is preliminary data.</text>
</comment>
<dbReference type="PANTHER" id="PTHR44757">
    <property type="entry name" value="DIGUANYLATE CYCLASE DGCP"/>
    <property type="match status" value="1"/>
</dbReference>
<feature type="domain" description="PAS" evidence="1">
    <location>
        <begin position="170"/>
        <end position="206"/>
    </location>
</feature>
<dbReference type="PROSITE" id="PS50887">
    <property type="entry name" value="GGDEF"/>
    <property type="match status" value="1"/>
</dbReference>
<dbReference type="Gene3D" id="3.30.70.270">
    <property type="match status" value="1"/>
</dbReference>
<evidence type="ECO:0000259" key="1">
    <source>
        <dbReference type="PROSITE" id="PS50112"/>
    </source>
</evidence>
<dbReference type="InterPro" id="IPR029787">
    <property type="entry name" value="Nucleotide_cyclase"/>
</dbReference>
<organism evidence="3 4">
    <name type="scientific">Deinococcus roseus</name>
    <dbReference type="NCBI Taxonomy" id="392414"/>
    <lineage>
        <taxon>Bacteria</taxon>
        <taxon>Thermotogati</taxon>
        <taxon>Deinococcota</taxon>
        <taxon>Deinococci</taxon>
        <taxon>Deinococcales</taxon>
        <taxon>Deinococcaceae</taxon>
        <taxon>Deinococcus</taxon>
    </lineage>
</organism>
<proteinExistence type="predicted"/>
<evidence type="ECO:0000259" key="2">
    <source>
        <dbReference type="PROSITE" id="PS50887"/>
    </source>
</evidence>
<protein>
    <recommendedName>
        <fullName evidence="5">Diguanylate cyclase</fullName>
    </recommendedName>
</protein>
<dbReference type="SUPFAM" id="SSF55781">
    <property type="entry name" value="GAF domain-like"/>
    <property type="match status" value="1"/>
</dbReference>
<dbReference type="InterPro" id="IPR052155">
    <property type="entry name" value="Biofilm_reg_signaling"/>
</dbReference>
<dbReference type="InterPro" id="IPR035965">
    <property type="entry name" value="PAS-like_dom_sf"/>
</dbReference>
<accession>A0ABQ2DBZ0</accession>
<dbReference type="InterPro" id="IPR029016">
    <property type="entry name" value="GAF-like_dom_sf"/>
</dbReference>
<dbReference type="Proteomes" id="UP000632222">
    <property type="component" value="Unassembled WGS sequence"/>
</dbReference>